<proteinExistence type="predicted"/>
<name>A0A3B0X7E2_9ZZZZ</name>
<evidence type="ECO:0008006" key="2">
    <source>
        <dbReference type="Google" id="ProtNLM"/>
    </source>
</evidence>
<evidence type="ECO:0000313" key="1">
    <source>
        <dbReference type="EMBL" id="VAW64225.1"/>
    </source>
</evidence>
<reference evidence="1" key="1">
    <citation type="submission" date="2018-06" db="EMBL/GenBank/DDBJ databases">
        <authorList>
            <person name="Zhirakovskaya E."/>
        </authorList>
    </citation>
    <scope>NUCLEOTIDE SEQUENCE</scope>
</reference>
<organism evidence="1">
    <name type="scientific">hydrothermal vent metagenome</name>
    <dbReference type="NCBI Taxonomy" id="652676"/>
    <lineage>
        <taxon>unclassified sequences</taxon>
        <taxon>metagenomes</taxon>
        <taxon>ecological metagenomes</taxon>
    </lineage>
</organism>
<dbReference type="EMBL" id="UOFJ01000124">
    <property type="protein sequence ID" value="VAW64225.1"/>
    <property type="molecule type" value="Genomic_DNA"/>
</dbReference>
<protein>
    <recommendedName>
        <fullName evidence="2">Transposase IS4-like domain-containing protein</fullName>
    </recommendedName>
</protein>
<dbReference type="AlphaFoldDB" id="A0A3B0X7E2"/>
<sequence>MHFNAIDDPRQQGKCEFSYHDVLMSAFSCMYFQEPSLAQFQLRMEEAKGKSNLQTLFGVQNIPQDTQLRDIIDTIESDNFAPIFKDYFSRLRRHKHLKDFEVLSGLLMCVIDGTQYHSSTKVKCDGCLTKKHKKGEITYSHSVLQGAIMHPDQKQVLPVMPEAIQNTDGSTKQDCESKAAKRFVGNLKKAHPRQGFIIAGDGLMSHQPMMETVIENGMHCLFVAKPGDHQYLFEWIDAFEQLPSVEITDQKGRVHQYRWKNDVPLNGRADALRVNYIEYSLINEKGKRTYHNSWVTDLEVTQTNIVVLAQAGRCRWKIENECFNTLKNQGYYLEHNYGHGKKHLSFNMYLLTLLAFYFHQIFELTDKTYQACRKRFGSKRYLWESFRGAIQQFLFNDWTNFYDFMLNPDDYEVIVTKKV</sequence>
<gene>
    <name evidence="1" type="ORF">MNBD_GAMMA10-775</name>
</gene>
<accession>A0A3B0X7E2</accession>